<feature type="region of interest" description="Disordered" evidence="4">
    <location>
        <begin position="628"/>
        <end position="786"/>
    </location>
</feature>
<proteinExistence type="predicted"/>
<evidence type="ECO:0000259" key="5">
    <source>
        <dbReference type="Pfam" id="PF07989"/>
    </source>
</evidence>
<dbReference type="GO" id="GO:0005737">
    <property type="term" value="C:cytoplasm"/>
    <property type="evidence" value="ECO:0007669"/>
    <property type="project" value="UniProtKB-SubCell"/>
</dbReference>
<feature type="compositionally biased region" description="Low complexity" evidence="4">
    <location>
        <begin position="201"/>
        <end position="212"/>
    </location>
</feature>
<evidence type="ECO:0000256" key="4">
    <source>
        <dbReference type="SAM" id="MobiDB-lite"/>
    </source>
</evidence>
<feature type="region of interest" description="Disordered" evidence="4">
    <location>
        <begin position="860"/>
        <end position="917"/>
    </location>
</feature>
<organism evidence="6 7">
    <name type="scientific">Thermothielavioides terrestris</name>
    <dbReference type="NCBI Taxonomy" id="2587410"/>
    <lineage>
        <taxon>Eukaryota</taxon>
        <taxon>Fungi</taxon>
        <taxon>Dikarya</taxon>
        <taxon>Ascomycota</taxon>
        <taxon>Pezizomycotina</taxon>
        <taxon>Sordariomycetes</taxon>
        <taxon>Sordariomycetidae</taxon>
        <taxon>Sordariales</taxon>
        <taxon>Chaetomiaceae</taxon>
        <taxon>Thermothielavioides</taxon>
    </lineage>
</organism>
<dbReference type="Pfam" id="PF07989">
    <property type="entry name" value="Cnn_1N"/>
    <property type="match status" value="1"/>
</dbReference>
<dbReference type="GO" id="GO:0005815">
    <property type="term" value="C:microtubule organizing center"/>
    <property type="evidence" value="ECO:0007669"/>
    <property type="project" value="InterPro"/>
</dbReference>
<evidence type="ECO:0000256" key="2">
    <source>
        <dbReference type="ARBA" id="ARBA00022490"/>
    </source>
</evidence>
<sequence length="917" mass="96808">MDAYGAPSRPGTSLARTHRAYSTDHPHSPSYPLSPLLQERLQRSRRVENERMAAQSSSDMLTSSTSSRHVGSPSPADSPRPRSSGGAEAAKPKKGLSVKEVEQTLSSLHKQNFDLKLELYHRRERQTALEERIEALEREAKERDDLNDSLLRELEKRDKAVEDAVAMILALEKRVEQLLLERKMARQVEAEGTASPHVDSPAVTPAAKKTATLEPSPLVESKTPTRLPSFVSEQSENLQHLRSVYLGAGDSNLSLPRLVGDTPDTTRTDPRLASPALSDLSESSFISIYGRERTGEVSSPSRSSVLPGNEPSRTAIPALESQSRVRSSTPRQYLRPSSSRATSGRFYNIGDVLGIDSSPLQLLEKTNITRVAAMRQSPRPTTATRDKDSSPFPRPPTSQAQPKTKKEKREALERVLTQGHFNSPQTLPPTPDTLSTTTLGQNDTPSKEQVREDERGYQPTTQATAARAPTGDEHPSSARAAPPASAAAHNSRKQFQTLNDQLSAVPDSGQSRPDAQAMNARSRDASGRGVDILGHKRRDSTTSSVDTWLRESLKPDSMDALDPMSSVSQTHASAGNGRISPDLFSFPTSAAGWAAHAMFGSLGGKGYISAGGKPPSATPIADMLDAIGASVPPSPGRGPGRFTPTLYTGPTAPPPPNRRSSLQARTGATADAAPETEGISQPSARSAPGPSAQTKGSARANRARSNSTDVRPPPRHLTELGLKQDRARTVPPKQGSRPRSRGLNSFFRRSTGSADMTHPPAPPASAPPTQTAFKPPPPHPPMGIPSWVRRSSLAAAEDDACRASATPPPILRNKATTSAAAAAAGVENDEDGGVALHGPSGAAAAAGRGGGVEGGWRWAASSRKSWGGGSGSGEGGPENGGGGVPIGNSTGGASAGGGGKRKWLGLGRVGSLRNRGA</sequence>
<feature type="compositionally biased region" description="Pro residues" evidence="4">
    <location>
        <begin position="774"/>
        <end position="783"/>
    </location>
</feature>
<feature type="compositionally biased region" description="Gly residues" evidence="4">
    <location>
        <begin position="866"/>
        <end position="898"/>
    </location>
</feature>
<feature type="domain" description="Centrosomin N-terminal motif 1" evidence="5">
    <location>
        <begin position="97"/>
        <end position="164"/>
    </location>
</feature>
<evidence type="ECO:0000256" key="3">
    <source>
        <dbReference type="SAM" id="Coils"/>
    </source>
</evidence>
<feature type="compositionally biased region" description="Basic and acidic residues" evidence="4">
    <location>
        <begin position="445"/>
        <end position="456"/>
    </location>
</feature>
<evidence type="ECO:0000313" key="7">
    <source>
        <dbReference type="Proteomes" id="UP000289323"/>
    </source>
</evidence>
<feature type="region of interest" description="Disordered" evidence="4">
    <location>
        <begin position="190"/>
        <end position="225"/>
    </location>
</feature>
<feature type="region of interest" description="Disordered" evidence="4">
    <location>
        <begin position="371"/>
        <end position="546"/>
    </location>
</feature>
<keyword evidence="2" id="KW-0963">Cytoplasm</keyword>
<feature type="region of interest" description="Disordered" evidence="4">
    <location>
        <begin position="252"/>
        <end position="276"/>
    </location>
</feature>
<feature type="compositionally biased region" description="Low complexity" evidence="4">
    <location>
        <begin position="477"/>
        <end position="488"/>
    </location>
</feature>
<gene>
    <name evidence="6" type="ORF">TT172_LOCUS9505</name>
</gene>
<evidence type="ECO:0000313" key="6">
    <source>
        <dbReference type="EMBL" id="SPQ27086.1"/>
    </source>
</evidence>
<comment type="subcellular location">
    <subcellularLocation>
        <location evidence="1">Cytoplasm</location>
    </subcellularLocation>
</comment>
<feature type="compositionally biased region" description="Basic and acidic residues" evidence="4">
    <location>
        <begin position="716"/>
        <end position="728"/>
    </location>
</feature>
<feature type="compositionally biased region" description="Low complexity" evidence="4">
    <location>
        <begin position="458"/>
        <end position="469"/>
    </location>
</feature>
<feature type="compositionally biased region" description="Low complexity" evidence="4">
    <location>
        <begin position="28"/>
        <end position="37"/>
    </location>
</feature>
<accession>A0A3S4AVI4</accession>
<name>A0A3S4AVI4_9PEZI</name>
<feature type="compositionally biased region" description="Low complexity" evidence="4">
    <location>
        <begin position="56"/>
        <end position="84"/>
    </location>
</feature>
<keyword evidence="3" id="KW-0175">Coiled coil</keyword>
<feature type="coiled-coil region" evidence="3">
    <location>
        <begin position="126"/>
        <end position="188"/>
    </location>
</feature>
<feature type="compositionally biased region" description="Basic and acidic residues" evidence="4">
    <location>
        <begin position="40"/>
        <end position="51"/>
    </location>
</feature>
<feature type="compositionally biased region" description="Polar residues" evidence="4">
    <location>
        <begin position="296"/>
        <end position="306"/>
    </location>
</feature>
<dbReference type="Proteomes" id="UP000289323">
    <property type="component" value="Unassembled WGS sequence"/>
</dbReference>
<feature type="compositionally biased region" description="Polar residues" evidence="4">
    <location>
        <begin position="493"/>
        <end position="513"/>
    </location>
</feature>
<dbReference type="AlphaFoldDB" id="A0A3S4AVI4"/>
<feature type="region of interest" description="Disordered" evidence="4">
    <location>
        <begin position="291"/>
        <end position="344"/>
    </location>
</feature>
<feature type="compositionally biased region" description="Polar residues" evidence="4">
    <location>
        <begin position="320"/>
        <end position="342"/>
    </location>
</feature>
<feature type="region of interest" description="Disordered" evidence="4">
    <location>
        <begin position="1"/>
        <end position="100"/>
    </location>
</feature>
<dbReference type="EMBL" id="OUUZ01000019">
    <property type="protein sequence ID" value="SPQ27086.1"/>
    <property type="molecule type" value="Genomic_DNA"/>
</dbReference>
<evidence type="ECO:0000256" key="1">
    <source>
        <dbReference type="ARBA" id="ARBA00004496"/>
    </source>
</evidence>
<dbReference type="InterPro" id="IPR012943">
    <property type="entry name" value="Cnn_1N"/>
</dbReference>
<reference evidence="6 7" key="1">
    <citation type="submission" date="2018-04" db="EMBL/GenBank/DDBJ databases">
        <authorList>
            <person name="Huttner S."/>
            <person name="Dainat J."/>
        </authorList>
    </citation>
    <scope>NUCLEOTIDE SEQUENCE [LARGE SCALE GENOMIC DNA]</scope>
</reference>
<protein>
    <submittedName>
        <fullName evidence="6">20772da2-5263-426e-8d46-a983a6ab5706</fullName>
    </submittedName>
</protein>